<keyword evidence="3" id="KW-1185">Reference proteome</keyword>
<reference evidence="1 3" key="1">
    <citation type="submission" date="2017-11" db="EMBL/GenBank/DDBJ databases">
        <title>The genome of Rhizophagus clarus HR1 reveals common genetic basis of auxotrophy among arbuscular mycorrhizal fungi.</title>
        <authorList>
            <person name="Kobayashi Y."/>
        </authorList>
    </citation>
    <scope>NUCLEOTIDE SEQUENCE [LARGE SCALE GENOMIC DNA]</scope>
    <source>
        <strain evidence="1 3">HR1</strain>
    </source>
</reference>
<dbReference type="STRING" id="94130.A0A2Z6RVT1"/>
<reference evidence="2" key="2">
    <citation type="submission" date="2019-10" db="EMBL/GenBank/DDBJ databases">
        <title>Conservation and host-specific expression of non-tandemly repeated heterogenous ribosome RNA gene in arbuscular mycorrhizal fungi.</title>
        <authorList>
            <person name="Maeda T."/>
            <person name="Kobayashi Y."/>
            <person name="Nakagawa T."/>
            <person name="Ezawa T."/>
            <person name="Yamaguchi K."/>
            <person name="Bino T."/>
            <person name="Nishimoto Y."/>
            <person name="Shigenobu S."/>
            <person name="Kawaguchi M."/>
        </authorList>
    </citation>
    <scope>NUCLEOTIDE SEQUENCE</scope>
    <source>
        <strain evidence="2">HR1</strain>
    </source>
</reference>
<organism evidence="1 3">
    <name type="scientific">Rhizophagus clarus</name>
    <dbReference type="NCBI Taxonomy" id="94130"/>
    <lineage>
        <taxon>Eukaryota</taxon>
        <taxon>Fungi</taxon>
        <taxon>Fungi incertae sedis</taxon>
        <taxon>Mucoromycota</taxon>
        <taxon>Glomeromycotina</taxon>
        <taxon>Glomeromycetes</taxon>
        <taxon>Glomerales</taxon>
        <taxon>Glomeraceae</taxon>
        <taxon>Rhizophagus</taxon>
    </lineage>
</organism>
<dbReference type="EMBL" id="BLAL01000156">
    <property type="protein sequence ID" value="GES85700.1"/>
    <property type="molecule type" value="Genomic_DNA"/>
</dbReference>
<name>A0A2Z6RVT1_9GLOM</name>
<dbReference type="Proteomes" id="UP000615446">
    <property type="component" value="Unassembled WGS sequence"/>
</dbReference>
<evidence type="ECO:0000313" key="2">
    <source>
        <dbReference type="EMBL" id="GES85700.1"/>
    </source>
</evidence>
<evidence type="ECO:0000313" key="1">
    <source>
        <dbReference type="EMBL" id="GBC04963.1"/>
    </source>
</evidence>
<evidence type="ECO:0000313" key="3">
    <source>
        <dbReference type="Proteomes" id="UP000247702"/>
    </source>
</evidence>
<gene>
    <name evidence="2" type="ORF">RCL2_001280400</name>
    <name evidence="1" type="ORF">RclHR1_05980001</name>
</gene>
<dbReference type="EMBL" id="BEXD01003979">
    <property type="protein sequence ID" value="GBC04963.1"/>
    <property type="molecule type" value="Genomic_DNA"/>
</dbReference>
<comment type="caution">
    <text evidence="1">The sequence shown here is derived from an EMBL/GenBank/DDBJ whole genome shotgun (WGS) entry which is preliminary data.</text>
</comment>
<dbReference type="GO" id="GO:0016787">
    <property type="term" value="F:hydrolase activity"/>
    <property type="evidence" value="ECO:0007669"/>
    <property type="project" value="UniProtKB-KW"/>
</dbReference>
<dbReference type="AlphaFoldDB" id="A0A2Z6RVT1"/>
<accession>A0A2Z6RVT1</accession>
<dbReference type="OrthoDB" id="2411356at2759"/>
<protein>
    <submittedName>
        <fullName evidence="2">P-loop containing nucleoside triphosphate hydrolase protein</fullName>
    </submittedName>
</protein>
<dbReference type="Proteomes" id="UP000247702">
    <property type="component" value="Unassembled WGS sequence"/>
</dbReference>
<sequence length="163" mass="18974">MLRESAWSRTGTPIEIGDLSETESMEYLKKSKIDEESARQLYELVGGRIMELKSVVDKVLGGQPFNNIKQDIFIKVKKTLRTAKIFKNYEYHNVGKRILRASLNSRELVHEAFEEFFNKPDEANEVLGYNVFTYHLVKDTVTFQSCSVKYYVQDNTDVFLRCL</sequence>
<keyword evidence="2" id="KW-0378">Hydrolase</keyword>
<proteinExistence type="predicted"/>